<feature type="domain" description="PhoU" evidence="8">
    <location>
        <begin position="120"/>
        <end position="205"/>
    </location>
</feature>
<evidence type="ECO:0000256" key="3">
    <source>
        <dbReference type="ARBA" id="ARBA00011738"/>
    </source>
</evidence>
<dbReference type="InterPro" id="IPR026022">
    <property type="entry name" value="PhoU_dom"/>
</dbReference>
<dbReference type="FunFam" id="1.20.58.220:FF:000004">
    <property type="entry name" value="Phosphate-specific transport system accessory protein PhoU"/>
    <property type="match status" value="1"/>
</dbReference>
<proteinExistence type="inferred from homology"/>
<keyword evidence="5 7" id="KW-0963">Cytoplasm</keyword>
<comment type="subunit">
    <text evidence="3 7">Homodimer.</text>
</comment>
<dbReference type="PATRIC" id="fig|1114972.6.peg.1645"/>
<evidence type="ECO:0000256" key="1">
    <source>
        <dbReference type="ARBA" id="ARBA00004496"/>
    </source>
</evidence>
<dbReference type="GO" id="GO:0045936">
    <property type="term" value="P:negative regulation of phosphate metabolic process"/>
    <property type="evidence" value="ECO:0007669"/>
    <property type="project" value="InterPro"/>
</dbReference>
<sequence>MRRLFDDELNDLDTSFTEMGMLVSEAIGKAVTSFVNHDRTLAQSVIDDDHLINDREVALEKKSFEMIALYQPVTTDLREIVTILKAVSDLERMGDYARSIAHSTIRVKGNKRVASTEQHISEMGAIVQQMVADVLDAYVKDDDGRARKIAAVDAQAADYYQLIYMESIDQMRQDPEVVIGSTDYLSVAQFLKRIGDYVTNICEWIVYLQTGKIVELNPRNIDSGTENK</sequence>
<evidence type="ECO:0000259" key="8">
    <source>
        <dbReference type="Pfam" id="PF01895"/>
    </source>
</evidence>
<keyword evidence="10" id="KW-1185">Reference proteome</keyword>
<dbReference type="GO" id="GO:0005737">
    <property type="term" value="C:cytoplasm"/>
    <property type="evidence" value="ECO:0007669"/>
    <property type="project" value="UniProtKB-SubCell"/>
</dbReference>
<dbReference type="RefSeq" id="WP_017262159.1">
    <property type="nucleotide sequence ID" value="NZ_AUAW01000005.1"/>
</dbReference>
<name>A0A0R1RI57_9LACO</name>
<dbReference type="AlphaFoldDB" id="A0A0R1RI57"/>
<dbReference type="NCBIfam" id="TIGR02135">
    <property type="entry name" value="phoU_full"/>
    <property type="match status" value="1"/>
</dbReference>
<evidence type="ECO:0000313" key="10">
    <source>
        <dbReference type="Proteomes" id="UP000051999"/>
    </source>
</evidence>
<evidence type="ECO:0000313" key="9">
    <source>
        <dbReference type="EMBL" id="KRL56527.1"/>
    </source>
</evidence>
<reference evidence="9 10" key="1">
    <citation type="journal article" date="2015" name="Genome Announc.">
        <title>Expanding the biotechnology potential of lactobacilli through comparative genomics of 213 strains and associated genera.</title>
        <authorList>
            <person name="Sun Z."/>
            <person name="Harris H.M."/>
            <person name="McCann A."/>
            <person name="Guo C."/>
            <person name="Argimon S."/>
            <person name="Zhang W."/>
            <person name="Yang X."/>
            <person name="Jeffery I.B."/>
            <person name="Cooney J.C."/>
            <person name="Kagawa T.F."/>
            <person name="Liu W."/>
            <person name="Song Y."/>
            <person name="Salvetti E."/>
            <person name="Wrobel A."/>
            <person name="Rasinkangas P."/>
            <person name="Parkhill J."/>
            <person name="Rea M.C."/>
            <person name="O'Sullivan O."/>
            <person name="Ritari J."/>
            <person name="Douillard F.P."/>
            <person name="Paul Ross R."/>
            <person name="Yang R."/>
            <person name="Briner A.E."/>
            <person name="Felis G.E."/>
            <person name="de Vos W.M."/>
            <person name="Barrangou R."/>
            <person name="Klaenhammer T.R."/>
            <person name="Caufield P.W."/>
            <person name="Cui Y."/>
            <person name="Zhang H."/>
            <person name="O'Toole P.W."/>
        </authorList>
    </citation>
    <scope>NUCLEOTIDE SEQUENCE [LARGE SCALE GENOMIC DNA]</scope>
    <source>
        <strain evidence="9 10">DSM 15814</strain>
    </source>
</reference>
<evidence type="ECO:0000256" key="2">
    <source>
        <dbReference type="ARBA" id="ARBA00008107"/>
    </source>
</evidence>
<dbReference type="InterPro" id="IPR028366">
    <property type="entry name" value="PhoU"/>
</dbReference>
<dbReference type="Pfam" id="PF01895">
    <property type="entry name" value="PhoU"/>
    <property type="match status" value="2"/>
</dbReference>
<evidence type="ECO:0000256" key="5">
    <source>
        <dbReference type="ARBA" id="ARBA00022490"/>
    </source>
</evidence>
<evidence type="ECO:0000256" key="6">
    <source>
        <dbReference type="ARBA" id="ARBA00022592"/>
    </source>
</evidence>
<dbReference type="OrthoDB" id="9814256at2"/>
<dbReference type="PIRSF" id="PIRSF003107">
    <property type="entry name" value="PhoU"/>
    <property type="match status" value="1"/>
</dbReference>
<gene>
    <name evidence="9" type="ORF">FD35_GL001619</name>
</gene>
<dbReference type="PANTHER" id="PTHR42930:SF3">
    <property type="entry name" value="PHOSPHATE-SPECIFIC TRANSPORT SYSTEM ACCESSORY PROTEIN PHOU"/>
    <property type="match status" value="1"/>
</dbReference>
<comment type="function">
    <text evidence="7">Plays a role in the regulation of phosphate uptake.</text>
</comment>
<evidence type="ECO:0000256" key="7">
    <source>
        <dbReference type="PIRNR" id="PIRNR003107"/>
    </source>
</evidence>
<dbReference type="GO" id="GO:0030643">
    <property type="term" value="P:intracellular phosphate ion homeostasis"/>
    <property type="evidence" value="ECO:0007669"/>
    <property type="project" value="InterPro"/>
</dbReference>
<dbReference type="InterPro" id="IPR038078">
    <property type="entry name" value="PhoU-like_sf"/>
</dbReference>
<comment type="caution">
    <text evidence="9">The sequence shown here is derived from an EMBL/GenBank/DDBJ whole genome shotgun (WGS) entry which is preliminary data.</text>
</comment>
<accession>A0A0R1RI57</accession>
<dbReference type="Proteomes" id="UP000051999">
    <property type="component" value="Unassembled WGS sequence"/>
</dbReference>
<dbReference type="eggNOG" id="COG0704">
    <property type="taxonomic scope" value="Bacteria"/>
</dbReference>
<organism evidence="9 10">
    <name type="scientific">Furfurilactobacillus rossiae DSM 15814</name>
    <dbReference type="NCBI Taxonomy" id="1114972"/>
    <lineage>
        <taxon>Bacteria</taxon>
        <taxon>Bacillati</taxon>
        <taxon>Bacillota</taxon>
        <taxon>Bacilli</taxon>
        <taxon>Lactobacillales</taxon>
        <taxon>Lactobacillaceae</taxon>
        <taxon>Furfurilactobacillus</taxon>
    </lineage>
</organism>
<dbReference type="STRING" id="1114972.FD35_GL001619"/>
<feature type="domain" description="PhoU" evidence="8">
    <location>
        <begin position="17"/>
        <end position="103"/>
    </location>
</feature>
<dbReference type="SUPFAM" id="SSF109755">
    <property type="entry name" value="PhoU-like"/>
    <property type="match status" value="1"/>
</dbReference>
<keyword evidence="6 7" id="KW-0592">Phosphate transport</keyword>
<keyword evidence="4 7" id="KW-0813">Transport</keyword>
<dbReference type="Gene3D" id="1.20.58.220">
    <property type="entry name" value="Phosphate transport system protein phou homolog 2, domain 2"/>
    <property type="match status" value="1"/>
</dbReference>
<evidence type="ECO:0000256" key="4">
    <source>
        <dbReference type="ARBA" id="ARBA00022448"/>
    </source>
</evidence>
<comment type="similarity">
    <text evidence="2 7">Belongs to the PhoU family.</text>
</comment>
<dbReference type="GO" id="GO:0006817">
    <property type="term" value="P:phosphate ion transport"/>
    <property type="evidence" value="ECO:0007669"/>
    <property type="project" value="UniProtKB-KW"/>
</dbReference>
<dbReference type="PANTHER" id="PTHR42930">
    <property type="entry name" value="PHOSPHATE-SPECIFIC TRANSPORT SYSTEM ACCESSORY PROTEIN PHOU"/>
    <property type="match status" value="1"/>
</dbReference>
<protein>
    <recommendedName>
        <fullName evidence="7">Phosphate-specific transport system accessory protein PhoU</fullName>
    </recommendedName>
</protein>
<dbReference type="EMBL" id="AZFF01000003">
    <property type="protein sequence ID" value="KRL56527.1"/>
    <property type="molecule type" value="Genomic_DNA"/>
</dbReference>
<comment type="subcellular location">
    <subcellularLocation>
        <location evidence="1 7">Cytoplasm</location>
    </subcellularLocation>
</comment>